<dbReference type="AlphaFoldDB" id="A0A023G409"/>
<dbReference type="EMBL" id="GBBM01007813">
    <property type="protein sequence ID" value="JAC27605.1"/>
    <property type="molecule type" value="mRNA"/>
</dbReference>
<evidence type="ECO:0000256" key="1">
    <source>
        <dbReference type="SAM" id="SignalP"/>
    </source>
</evidence>
<proteinExistence type="evidence at transcript level"/>
<accession>A0A023G409</accession>
<name>A0A023G409_AMBTT</name>
<keyword evidence="1" id="KW-0732">Signal</keyword>
<organism evidence="2">
    <name type="scientific">Amblyomma triste</name>
    <name type="common">Neotropical tick</name>
    <dbReference type="NCBI Taxonomy" id="251400"/>
    <lineage>
        <taxon>Eukaryota</taxon>
        <taxon>Metazoa</taxon>
        <taxon>Ecdysozoa</taxon>
        <taxon>Arthropoda</taxon>
        <taxon>Chelicerata</taxon>
        <taxon>Arachnida</taxon>
        <taxon>Acari</taxon>
        <taxon>Parasitiformes</taxon>
        <taxon>Ixodida</taxon>
        <taxon>Ixodoidea</taxon>
        <taxon>Ixodidae</taxon>
        <taxon>Amblyomminae</taxon>
        <taxon>Amblyomma</taxon>
    </lineage>
</organism>
<reference evidence="2" key="1">
    <citation type="submission" date="2014-03" db="EMBL/GenBank/DDBJ databases">
        <title>The sialotranscriptome of Amblyomma triste, Amblyomma parvum and Amblyomma cajennense ticks, uncovered by 454-based RNA-seq.</title>
        <authorList>
            <person name="Garcia G.R."/>
            <person name="Gardinassi L.G."/>
            <person name="Ribeiro J.M."/>
            <person name="Anatriello E."/>
            <person name="Ferreira B.R."/>
            <person name="Moreira H.N."/>
            <person name="Mafra C."/>
            <person name="Olegario M.M."/>
            <person name="Szabo P.J."/>
            <person name="Miranda-Santos I.K."/>
            <person name="Maruyama S.R."/>
        </authorList>
    </citation>
    <scope>NUCLEOTIDE SEQUENCE</scope>
    <source>
        <strain evidence="2">Mato Grasso do Sul</strain>
        <tissue evidence="2">Salivary glands</tissue>
    </source>
</reference>
<feature type="signal peptide" evidence="1">
    <location>
        <begin position="1"/>
        <end position="26"/>
    </location>
</feature>
<sequence length="100" mass="11178">MRSGNSSTRSPLLVTVACLFGNVADAARQLLFACPVSCFLCGDTEFCYMYLWNFPDHRLACSSSSKQCANNWNQNLQTSTPARGRFHSSAKMWECRLGEI</sequence>
<protein>
    <submittedName>
        <fullName evidence="2">Putative secreted protein</fullName>
    </submittedName>
</protein>
<evidence type="ECO:0000313" key="2">
    <source>
        <dbReference type="EMBL" id="JAC27605.1"/>
    </source>
</evidence>
<feature type="chain" id="PRO_5001516281" evidence="1">
    <location>
        <begin position="27"/>
        <end position="100"/>
    </location>
</feature>